<evidence type="ECO:0000313" key="4">
    <source>
        <dbReference type="Proteomes" id="UP000663832"/>
    </source>
</evidence>
<evidence type="ECO:0000313" key="2">
    <source>
        <dbReference type="EMBL" id="CAF0832167.1"/>
    </source>
</evidence>
<reference evidence="2" key="1">
    <citation type="submission" date="2021-02" db="EMBL/GenBank/DDBJ databases">
        <authorList>
            <person name="Nowell W R."/>
        </authorList>
    </citation>
    <scope>NUCLEOTIDE SEQUENCE</scope>
</reference>
<evidence type="ECO:0000313" key="3">
    <source>
        <dbReference type="EMBL" id="CAF1504311.1"/>
    </source>
</evidence>
<dbReference type="AlphaFoldDB" id="A0A813UTF2"/>
<comment type="caution">
    <text evidence="2">The sequence shown here is derived from an EMBL/GenBank/DDBJ whole genome shotgun (WGS) entry which is preliminary data.</text>
</comment>
<name>A0A813UTF2_9BILA</name>
<feature type="signal peptide" evidence="1">
    <location>
        <begin position="1"/>
        <end position="21"/>
    </location>
</feature>
<organism evidence="2 5">
    <name type="scientific">Adineta steineri</name>
    <dbReference type="NCBI Taxonomy" id="433720"/>
    <lineage>
        <taxon>Eukaryota</taxon>
        <taxon>Metazoa</taxon>
        <taxon>Spiralia</taxon>
        <taxon>Gnathifera</taxon>
        <taxon>Rotifera</taxon>
        <taxon>Eurotatoria</taxon>
        <taxon>Bdelloidea</taxon>
        <taxon>Adinetida</taxon>
        <taxon>Adinetidae</taxon>
        <taxon>Adineta</taxon>
    </lineage>
</organism>
<dbReference type="EMBL" id="CAJNOM010000567">
    <property type="protein sequence ID" value="CAF1504311.1"/>
    <property type="molecule type" value="Genomic_DNA"/>
</dbReference>
<evidence type="ECO:0000313" key="5">
    <source>
        <dbReference type="Proteomes" id="UP000663877"/>
    </source>
</evidence>
<accession>A0A813UTF2</accession>
<evidence type="ECO:0000256" key="1">
    <source>
        <dbReference type="SAM" id="SignalP"/>
    </source>
</evidence>
<dbReference type="EMBL" id="CAJNOI010000020">
    <property type="protein sequence ID" value="CAF0832167.1"/>
    <property type="molecule type" value="Genomic_DNA"/>
</dbReference>
<proteinExistence type="predicted"/>
<sequence>MKNFHLLILLFFIVSLLEINAQWFIIKKDYPAHLMNYPNPGKRSLSEDELNIDCSIPYSYLNTYEGKTAWLLSCNDKQSSLTSNYIDNELNYIPQFIYDTRRTQHSIPSSMNEQQNLFNIKLLKRLRQSINK</sequence>
<gene>
    <name evidence="2" type="ORF">BJG266_LOCUS6845</name>
    <name evidence="3" type="ORF">QVE165_LOCUS43707</name>
</gene>
<dbReference type="OrthoDB" id="10041613at2759"/>
<dbReference type="Proteomes" id="UP000663877">
    <property type="component" value="Unassembled WGS sequence"/>
</dbReference>
<keyword evidence="4" id="KW-1185">Reference proteome</keyword>
<dbReference type="Proteomes" id="UP000663832">
    <property type="component" value="Unassembled WGS sequence"/>
</dbReference>
<keyword evidence="1" id="KW-0732">Signal</keyword>
<feature type="chain" id="PRO_5036223180" evidence="1">
    <location>
        <begin position="22"/>
        <end position="132"/>
    </location>
</feature>
<protein>
    <submittedName>
        <fullName evidence="2">Uncharacterized protein</fullName>
    </submittedName>
</protein>